<dbReference type="HOGENOM" id="CLU_181462_0_0_12"/>
<accession>I4B6H4</accession>
<keyword evidence="1" id="KW-0732">Signal</keyword>
<protein>
    <submittedName>
        <fullName evidence="2">Uncharacterized protein</fullName>
    </submittedName>
</protein>
<feature type="signal peptide" evidence="1">
    <location>
        <begin position="1"/>
        <end position="21"/>
    </location>
</feature>
<evidence type="ECO:0000313" key="3">
    <source>
        <dbReference type="Proteomes" id="UP000006048"/>
    </source>
</evidence>
<name>I4B6H4_TURPD</name>
<proteinExistence type="predicted"/>
<sequence length="73" mass="7638">MKKLILICMLLVPAVGTTIYANKCVNCASGSSCQQCRLGGKDTFDARKRCEKMGCKITGTGSCSTAANVKVCG</sequence>
<dbReference type="STRING" id="869212.Turpa_2236"/>
<organism evidence="2 3">
    <name type="scientific">Turneriella parva (strain ATCC BAA-1111 / DSM 21527 / NCTC 11395 / H)</name>
    <name type="common">Leptospira parva</name>
    <dbReference type="NCBI Taxonomy" id="869212"/>
    <lineage>
        <taxon>Bacteria</taxon>
        <taxon>Pseudomonadati</taxon>
        <taxon>Spirochaetota</taxon>
        <taxon>Spirochaetia</taxon>
        <taxon>Leptospirales</taxon>
        <taxon>Leptospiraceae</taxon>
        <taxon>Turneriella</taxon>
    </lineage>
</organism>
<keyword evidence="3" id="KW-1185">Reference proteome</keyword>
<evidence type="ECO:0000313" key="2">
    <source>
        <dbReference type="EMBL" id="AFM12881.1"/>
    </source>
</evidence>
<dbReference type="AlphaFoldDB" id="I4B6H4"/>
<dbReference type="RefSeq" id="WP_014803387.1">
    <property type="nucleotide sequence ID" value="NC_018020.1"/>
</dbReference>
<dbReference type="OrthoDB" id="344824at2"/>
<dbReference type="KEGG" id="tpx:Turpa_2236"/>
<feature type="chain" id="PRO_5003685948" evidence="1">
    <location>
        <begin position="22"/>
        <end position="73"/>
    </location>
</feature>
<dbReference type="Proteomes" id="UP000006048">
    <property type="component" value="Chromosome"/>
</dbReference>
<dbReference type="PATRIC" id="fig|869212.3.peg.2248"/>
<gene>
    <name evidence="2" type="ordered locus">Turpa_2236</name>
</gene>
<evidence type="ECO:0000256" key="1">
    <source>
        <dbReference type="SAM" id="SignalP"/>
    </source>
</evidence>
<dbReference type="EMBL" id="CP002959">
    <property type="protein sequence ID" value="AFM12881.1"/>
    <property type="molecule type" value="Genomic_DNA"/>
</dbReference>
<reference evidence="2 3" key="1">
    <citation type="submission" date="2012-06" db="EMBL/GenBank/DDBJ databases">
        <title>The complete chromosome of genome of Turneriella parva DSM 21527.</title>
        <authorList>
            <consortium name="US DOE Joint Genome Institute (JGI-PGF)"/>
            <person name="Lucas S."/>
            <person name="Han J."/>
            <person name="Lapidus A."/>
            <person name="Bruce D."/>
            <person name="Goodwin L."/>
            <person name="Pitluck S."/>
            <person name="Peters L."/>
            <person name="Kyrpides N."/>
            <person name="Mavromatis K."/>
            <person name="Ivanova N."/>
            <person name="Mikhailova N."/>
            <person name="Chertkov O."/>
            <person name="Detter J.C."/>
            <person name="Tapia R."/>
            <person name="Han C."/>
            <person name="Land M."/>
            <person name="Hauser L."/>
            <person name="Markowitz V."/>
            <person name="Cheng J.-F."/>
            <person name="Hugenholtz P."/>
            <person name="Woyke T."/>
            <person name="Wu D."/>
            <person name="Gronow S."/>
            <person name="Wellnitz S."/>
            <person name="Brambilla E."/>
            <person name="Klenk H.-P."/>
            <person name="Eisen J.A."/>
        </authorList>
    </citation>
    <scope>NUCLEOTIDE SEQUENCE [LARGE SCALE GENOMIC DNA]</scope>
    <source>
        <strain evidence="3">ATCC BAA-1111 / DSM 21527 / NCTC 11395 / H</strain>
    </source>
</reference>